<dbReference type="VEuPathDB" id="FungiDB:PYU1_G010663"/>
<dbReference type="InterPro" id="IPR035927">
    <property type="entry name" value="DUSP-like_sf"/>
</dbReference>
<keyword evidence="4" id="KW-1185">Reference proteome</keyword>
<organism evidence="3 4">
    <name type="scientific">Globisporangium ultimum (strain ATCC 200006 / CBS 805.95 / DAOM BR144)</name>
    <name type="common">Pythium ultimum</name>
    <dbReference type="NCBI Taxonomy" id="431595"/>
    <lineage>
        <taxon>Eukaryota</taxon>
        <taxon>Sar</taxon>
        <taxon>Stramenopiles</taxon>
        <taxon>Oomycota</taxon>
        <taxon>Peronosporomycetes</taxon>
        <taxon>Pythiales</taxon>
        <taxon>Pythiaceae</taxon>
        <taxon>Globisporangium</taxon>
    </lineage>
</organism>
<dbReference type="InterPro" id="IPR000048">
    <property type="entry name" value="IQ_motif_EF-hand-BS"/>
</dbReference>
<dbReference type="InParanoid" id="K3X0D7"/>
<dbReference type="PROSITE" id="PS50195">
    <property type="entry name" value="PX"/>
    <property type="match status" value="1"/>
</dbReference>
<dbReference type="AlphaFoldDB" id="K3X0D7"/>
<dbReference type="SUPFAM" id="SSF64268">
    <property type="entry name" value="PX domain"/>
    <property type="match status" value="1"/>
</dbReference>
<dbReference type="SMART" id="SM00312">
    <property type="entry name" value="PX"/>
    <property type="match status" value="1"/>
</dbReference>
<reference evidence="4" key="2">
    <citation type="submission" date="2010-04" db="EMBL/GenBank/DDBJ databases">
        <authorList>
            <person name="Buell R."/>
            <person name="Hamilton J."/>
            <person name="Hostetler J."/>
        </authorList>
    </citation>
    <scope>NUCLEOTIDE SEQUENCE [LARGE SCALE GENOMIC DNA]</scope>
    <source>
        <strain evidence="4">DAOM:BR144</strain>
    </source>
</reference>
<name>K3X0D7_GLOUD</name>
<protein>
    <recommendedName>
        <fullName evidence="5">DUSP domain-containing protein</fullName>
    </recommendedName>
</protein>
<dbReference type="InterPro" id="IPR036871">
    <property type="entry name" value="PX_dom_sf"/>
</dbReference>
<dbReference type="eggNOG" id="ENOG502RX7T">
    <property type="taxonomic scope" value="Eukaryota"/>
</dbReference>
<dbReference type="PROSITE" id="PS50096">
    <property type="entry name" value="IQ"/>
    <property type="match status" value="2"/>
</dbReference>
<dbReference type="HOGENOM" id="CLU_018323_0_0_1"/>
<evidence type="ECO:0008006" key="5">
    <source>
        <dbReference type="Google" id="ProtNLM"/>
    </source>
</evidence>
<reference evidence="4" key="1">
    <citation type="journal article" date="2010" name="Genome Biol.">
        <title>Genome sequence of the necrotrophic plant pathogen Pythium ultimum reveals original pathogenicity mechanisms and effector repertoire.</title>
        <authorList>
            <person name="Levesque C.A."/>
            <person name="Brouwer H."/>
            <person name="Cano L."/>
            <person name="Hamilton J.P."/>
            <person name="Holt C."/>
            <person name="Huitema E."/>
            <person name="Raffaele S."/>
            <person name="Robideau G.P."/>
            <person name="Thines M."/>
            <person name="Win J."/>
            <person name="Zerillo M.M."/>
            <person name="Beakes G.W."/>
            <person name="Boore J.L."/>
            <person name="Busam D."/>
            <person name="Dumas B."/>
            <person name="Ferriera S."/>
            <person name="Fuerstenberg S.I."/>
            <person name="Gachon C.M."/>
            <person name="Gaulin E."/>
            <person name="Govers F."/>
            <person name="Grenville-Briggs L."/>
            <person name="Horner N."/>
            <person name="Hostetler J."/>
            <person name="Jiang R.H."/>
            <person name="Johnson J."/>
            <person name="Krajaejun T."/>
            <person name="Lin H."/>
            <person name="Meijer H.J."/>
            <person name="Moore B."/>
            <person name="Morris P."/>
            <person name="Phuntmart V."/>
            <person name="Puiu D."/>
            <person name="Shetty J."/>
            <person name="Stajich J.E."/>
            <person name="Tripathy S."/>
            <person name="Wawra S."/>
            <person name="van West P."/>
            <person name="Whitty B.R."/>
            <person name="Coutinho P.M."/>
            <person name="Henrissat B."/>
            <person name="Martin F."/>
            <person name="Thomas P.D."/>
            <person name="Tyler B.M."/>
            <person name="De Vries R.P."/>
            <person name="Kamoun S."/>
            <person name="Yandell M."/>
            <person name="Tisserat N."/>
            <person name="Buell C.R."/>
        </authorList>
    </citation>
    <scope>NUCLEOTIDE SEQUENCE</scope>
    <source>
        <strain evidence="4">DAOM:BR144</strain>
    </source>
</reference>
<dbReference type="PROSITE" id="PS51283">
    <property type="entry name" value="DUSP"/>
    <property type="match status" value="1"/>
</dbReference>
<dbReference type="GO" id="GO:0035091">
    <property type="term" value="F:phosphatidylinositol binding"/>
    <property type="evidence" value="ECO:0007669"/>
    <property type="project" value="InterPro"/>
</dbReference>
<feature type="domain" description="DUSP" evidence="2">
    <location>
        <begin position="226"/>
        <end position="339"/>
    </location>
</feature>
<dbReference type="Gene3D" id="3.30.2230.10">
    <property type="entry name" value="DUSP-like"/>
    <property type="match status" value="1"/>
</dbReference>
<proteinExistence type="predicted"/>
<dbReference type="Pfam" id="PF06337">
    <property type="entry name" value="DUSP"/>
    <property type="match status" value="1"/>
</dbReference>
<dbReference type="Gene3D" id="3.30.1520.10">
    <property type="entry name" value="Phox-like domain"/>
    <property type="match status" value="1"/>
</dbReference>
<dbReference type="STRING" id="431595.K3X0D7"/>
<evidence type="ECO:0000313" key="4">
    <source>
        <dbReference type="Proteomes" id="UP000019132"/>
    </source>
</evidence>
<dbReference type="Proteomes" id="UP000019132">
    <property type="component" value="Unassembled WGS sequence"/>
</dbReference>
<dbReference type="EnsemblProtists" id="PYU1_T010686">
    <property type="protein sequence ID" value="PYU1_T010686"/>
    <property type="gene ID" value="PYU1_G010663"/>
</dbReference>
<dbReference type="InterPro" id="IPR001683">
    <property type="entry name" value="PX_dom"/>
</dbReference>
<dbReference type="GO" id="GO:0004843">
    <property type="term" value="F:cysteine-type deubiquitinase activity"/>
    <property type="evidence" value="ECO:0007669"/>
    <property type="project" value="InterPro"/>
</dbReference>
<dbReference type="EMBL" id="GL376592">
    <property type="status" value="NOT_ANNOTATED_CDS"/>
    <property type="molecule type" value="Genomic_DNA"/>
</dbReference>
<dbReference type="OMA" id="MLICEAP"/>
<dbReference type="Gene3D" id="1.20.5.190">
    <property type="match status" value="1"/>
</dbReference>
<dbReference type="Pfam" id="PF00787">
    <property type="entry name" value="PX"/>
    <property type="match status" value="1"/>
</dbReference>
<evidence type="ECO:0000259" key="2">
    <source>
        <dbReference type="PROSITE" id="PS51283"/>
    </source>
</evidence>
<accession>K3X0D7</accession>
<feature type="domain" description="PX" evidence="1">
    <location>
        <begin position="113"/>
        <end position="226"/>
    </location>
</feature>
<dbReference type="SMART" id="SM00015">
    <property type="entry name" value="IQ"/>
    <property type="match status" value="2"/>
</dbReference>
<dbReference type="SUPFAM" id="SSF143791">
    <property type="entry name" value="DUSP-like"/>
    <property type="match status" value="1"/>
</dbReference>
<evidence type="ECO:0000259" key="1">
    <source>
        <dbReference type="PROSITE" id="PS50195"/>
    </source>
</evidence>
<evidence type="ECO:0000313" key="3">
    <source>
        <dbReference type="EnsemblProtists" id="PYU1_T010686"/>
    </source>
</evidence>
<dbReference type="InterPro" id="IPR006615">
    <property type="entry name" value="Pept_C19_DUSP"/>
</dbReference>
<reference evidence="3" key="3">
    <citation type="submission" date="2015-02" db="UniProtKB">
        <authorList>
            <consortium name="EnsemblProtists"/>
        </authorList>
    </citation>
    <scope>IDENTIFICATION</scope>
    <source>
        <strain evidence="3">DAOM BR144</strain>
    </source>
</reference>
<sequence>MGVLAVLKAKEVVANAYDELQVPVGAPPEQLVATFRVACLRKALQMDNSSSNLSSNGRGDEDDAFQRQAVAYRFLYSLPLLNQTEYTAQHIFGTLRPLTPVTGEEANERASAMLDVAITSMEQAQRAWGLPYTNYVISVHYWLRKHVVRRRYSEFATLHAVLQTKLPVLPMLPPRAWAYKMRMPNDDGARAQALTQYLMRVVTMLANRGLFSLDVMDFLEIDYRRVRAEEEALAVEYLARSASSNVYYIVCCGWLDAWKKFLYTGDGEDADKDAECAATAHHGPPPGKISNGHLVDISTGAPKDHLMPARHYRCVNSVTWTYLRTIYGVDGPTLARSSPDIYEKPVVDLVTLAVTTQHLVRGFLGRRAAKARKQYVLLQDPDMERRMVRIERQARLDERMAVVRKYVNVKEYQTRHIAAIKIQRAFRMFLLRAEHKLLMAESVVPEVADNFQQIDEYLSLDEIGVVRDPQLRLAHFLITMNKGVPLQKLRSRRKTPKWRLFKINQIGSQLLWSSKKRSHALAFVNVVHLAIEAPVVLKSGFGRRKPVAQSQGVVVTYRDGSSASSEAENNSKPSHGEIHELILMCESACECEALHFGLRALVAETTTRISNGASYVDGHGMIRRKYPHAKRLIRDARALMEQKSTTSGDEAAANKEALQRASIVISGPPTRA</sequence>